<sequence>MHYLFAILVLVALMAVAFAQWPYYTTYYNTHALGYPYAYNYGVYNPAVNYWWKK</sequence>
<accession>A0A087T9Y1</accession>
<protein>
    <submittedName>
        <fullName evidence="2">Uncharacterized protein</fullName>
    </submittedName>
</protein>
<name>A0A087T9Y1_STEMI</name>
<organism evidence="2 3">
    <name type="scientific">Stegodyphus mimosarum</name>
    <name type="common">African social velvet spider</name>
    <dbReference type="NCBI Taxonomy" id="407821"/>
    <lineage>
        <taxon>Eukaryota</taxon>
        <taxon>Metazoa</taxon>
        <taxon>Ecdysozoa</taxon>
        <taxon>Arthropoda</taxon>
        <taxon>Chelicerata</taxon>
        <taxon>Arachnida</taxon>
        <taxon>Araneae</taxon>
        <taxon>Araneomorphae</taxon>
        <taxon>Entelegynae</taxon>
        <taxon>Eresoidea</taxon>
        <taxon>Eresidae</taxon>
        <taxon>Stegodyphus</taxon>
    </lineage>
</organism>
<feature type="signal peptide" evidence="1">
    <location>
        <begin position="1"/>
        <end position="19"/>
    </location>
</feature>
<dbReference type="EMBL" id="KK114219">
    <property type="protein sequence ID" value="KFM61920.1"/>
    <property type="molecule type" value="Genomic_DNA"/>
</dbReference>
<evidence type="ECO:0000313" key="3">
    <source>
        <dbReference type="Proteomes" id="UP000054359"/>
    </source>
</evidence>
<reference evidence="2 3" key="1">
    <citation type="submission" date="2013-11" db="EMBL/GenBank/DDBJ databases">
        <title>Genome sequencing of Stegodyphus mimosarum.</title>
        <authorList>
            <person name="Bechsgaard J."/>
        </authorList>
    </citation>
    <scope>NUCLEOTIDE SEQUENCE [LARGE SCALE GENOMIC DNA]</scope>
</reference>
<dbReference type="AlphaFoldDB" id="A0A087T9Y1"/>
<dbReference type="Proteomes" id="UP000054359">
    <property type="component" value="Unassembled WGS sequence"/>
</dbReference>
<proteinExistence type="predicted"/>
<keyword evidence="3" id="KW-1185">Reference proteome</keyword>
<evidence type="ECO:0000313" key="2">
    <source>
        <dbReference type="EMBL" id="KFM61920.1"/>
    </source>
</evidence>
<feature type="non-terminal residue" evidence="2">
    <location>
        <position position="54"/>
    </location>
</feature>
<keyword evidence="1" id="KW-0732">Signal</keyword>
<feature type="chain" id="PRO_5001829443" evidence="1">
    <location>
        <begin position="20"/>
        <end position="54"/>
    </location>
</feature>
<gene>
    <name evidence="2" type="ORF">X975_01485</name>
</gene>
<evidence type="ECO:0000256" key="1">
    <source>
        <dbReference type="SAM" id="SignalP"/>
    </source>
</evidence>